<feature type="compositionally biased region" description="Basic and acidic residues" evidence="1">
    <location>
        <begin position="521"/>
        <end position="549"/>
    </location>
</feature>
<evidence type="ECO:0000313" key="3">
    <source>
        <dbReference type="Proteomes" id="UP000186919"/>
    </source>
</evidence>
<feature type="compositionally biased region" description="Basic and acidic residues" evidence="1">
    <location>
        <begin position="376"/>
        <end position="386"/>
    </location>
</feature>
<feature type="compositionally biased region" description="Low complexity" evidence="1">
    <location>
        <begin position="550"/>
        <end position="580"/>
    </location>
</feature>
<feature type="compositionally biased region" description="Basic and acidic residues" evidence="1">
    <location>
        <begin position="304"/>
        <end position="319"/>
    </location>
</feature>
<feature type="compositionally biased region" description="Basic and acidic residues" evidence="1">
    <location>
        <begin position="407"/>
        <end position="419"/>
    </location>
</feature>
<sequence length="593" mass="60155">MDRTANPLFKAGMAAITATTMMVAPVVTPPARPAISLPDIRSATVRLSSLAFTPRNADVPVSPLAALKLPLSPPAAAAAGASTLPRALTPISPLTSAIQPRAAAPAPAPTGTAAQPRAASASATASPAVANSITNGIDQAYQFVQYWVDYGVNLAQWGAGFVPVIGGLVSAQIGIVYDNLVRPIANSFVYNLVDPIINDPSFSNIVNSFGRFGGDIVNSVINLAWAEVRYILPPLPPLPGLALQATTPADAAASATVHEALAPFAKAFKDAEAHFAEALGLTKSDPKLTTAEKTGTAAQTSTESGKEPTKEISKEDGKTTEAAGTTGAKETLDSKESGDGKTPAKDKAVPAVDVEKQASDKSKADGKETVITTTEVTKETVKDTPKEGATSAGAAGTSGEPVKTSKPVKETEDPKDSTKETTPAIGATTVDKQDKTIKAKVPTVSTTEHGAISAQGIVRGPVSQSTTSGQPGSSAPAAKSTESKVSEGKTSDTQKTDAAAPDTKTAETKTTDTKNTGTKTAETKTTDTKTSDTKTTDSKPKASDTKSSESKTSNTKSSGTASAHDSASKSSGSGSNSSKSGGEGSKSGGGSHH</sequence>
<reference evidence="2 3" key="1">
    <citation type="submission" date="2016-01" db="EMBL/GenBank/DDBJ databases">
        <title>Mycobacterium immunogenum strain CD11_6 genome sequencing and assembly.</title>
        <authorList>
            <person name="Kaur G."/>
            <person name="Nair G.R."/>
            <person name="Mayilraj S."/>
        </authorList>
    </citation>
    <scope>NUCLEOTIDE SEQUENCE [LARGE SCALE GENOMIC DNA]</scope>
    <source>
        <strain evidence="2 3">CD11-6</strain>
    </source>
</reference>
<proteinExistence type="predicted"/>
<comment type="caution">
    <text evidence="2">The sequence shown here is derived from an EMBL/GenBank/DDBJ whole genome shotgun (WGS) entry which is preliminary data.</text>
</comment>
<dbReference type="RefSeq" id="WP_064633799.1">
    <property type="nucleotide sequence ID" value="NZ_LQYE01000032.1"/>
</dbReference>
<feature type="compositionally biased region" description="Polar residues" evidence="1">
    <location>
        <begin position="291"/>
        <end position="303"/>
    </location>
</feature>
<accession>A0A179V417</accession>
<feature type="compositionally biased region" description="Basic and acidic residues" evidence="1">
    <location>
        <begin position="330"/>
        <end position="368"/>
    </location>
</feature>
<feature type="compositionally biased region" description="Low complexity" evidence="1">
    <location>
        <begin position="387"/>
        <end position="399"/>
    </location>
</feature>
<organism evidence="2 3">
    <name type="scientific">Mycobacteroides immunogenum</name>
    <dbReference type="NCBI Taxonomy" id="83262"/>
    <lineage>
        <taxon>Bacteria</taxon>
        <taxon>Bacillati</taxon>
        <taxon>Actinomycetota</taxon>
        <taxon>Actinomycetes</taxon>
        <taxon>Mycobacteriales</taxon>
        <taxon>Mycobacteriaceae</taxon>
        <taxon>Mycobacteroides</taxon>
    </lineage>
</organism>
<name>A0A179V417_9MYCO</name>
<dbReference type="AlphaFoldDB" id="A0A179V417"/>
<feature type="compositionally biased region" description="Gly residues" evidence="1">
    <location>
        <begin position="581"/>
        <end position="593"/>
    </location>
</feature>
<protein>
    <submittedName>
        <fullName evidence="2">Uncharacterized protein</fullName>
    </submittedName>
</protein>
<gene>
    <name evidence="2" type="ORF">AWB85_18480</name>
</gene>
<evidence type="ECO:0000256" key="1">
    <source>
        <dbReference type="SAM" id="MobiDB-lite"/>
    </source>
</evidence>
<dbReference type="EMBL" id="LQYE01000032">
    <property type="protein sequence ID" value="OAT66678.1"/>
    <property type="molecule type" value="Genomic_DNA"/>
</dbReference>
<feature type="compositionally biased region" description="Low complexity" evidence="1">
    <location>
        <begin position="463"/>
        <end position="476"/>
    </location>
</feature>
<feature type="compositionally biased region" description="Basic and acidic residues" evidence="1">
    <location>
        <begin position="481"/>
        <end position="495"/>
    </location>
</feature>
<evidence type="ECO:0000313" key="2">
    <source>
        <dbReference type="EMBL" id="OAT66678.1"/>
    </source>
</evidence>
<feature type="region of interest" description="Disordered" evidence="1">
    <location>
        <begin position="287"/>
        <end position="593"/>
    </location>
</feature>
<dbReference type="Proteomes" id="UP000186919">
    <property type="component" value="Unassembled WGS sequence"/>
</dbReference>
<feature type="compositionally biased region" description="Low complexity" evidence="1">
    <location>
        <begin position="320"/>
        <end position="329"/>
    </location>
</feature>